<dbReference type="InterPro" id="IPR010994">
    <property type="entry name" value="RuvA_2-like"/>
</dbReference>
<organism evidence="2 3">
    <name type="scientific">Candidatus Zymogenus saltonus</name>
    <dbReference type="NCBI Taxonomy" id="2844893"/>
    <lineage>
        <taxon>Bacteria</taxon>
        <taxon>Deltaproteobacteria</taxon>
        <taxon>Candidatus Zymogenia</taxon>
        <taxon>Candidatus Zymogeniales</taxon>
        <taxon>Candidatus Zymogenaceae</taxon>
        <taxon>Candidatus Zymogenus</taxon>
    </lineage>
</organism>
<sequence length="195" mass="20851">MHDKDKEMKNNAGLLRYRRGILIVSSLLFTFLAVTHLSAELKGLNGPSKPVAGIAVSNPDGVIEILPPGTTLRDALTKWGIDVDNVDLNPKTLDERLPGGASVAVLHADGGDKIEVSPLPARKLFILGLPFNINEATAEDLALIPGIGEKSAGWIVEYRDSYGPFSCVGDLTRVKGIGRYKTKLIEGYVVFGGGD</sequence>
<dbReference type="PANTHER" id="PTHR21180:SF32">
    <property type="entry name" value="ENDONUCLEASE_EXONUCLEASE_PHOSPHATASE FAMILY DOMAIN-CONTAINING PROTEIN 1"/>
    <property type="match status" value="1"/>
</dbReference>
<feature type="transmembrane region" description="Helical" evidence="1">
    <location>
        <begin position="21"/>
        <end position="39"/>
    </location>
</feature>
<dbReference type="Gene3D" id="1.10.150.280">
    <property type="entry name" value="AF1531-like domain"/>
    <property type="match status" value="1"/>
</dbReference>
<evidence type="ECO:0000313" key="3">
    <source>
        <dbReference type="Proteomes" id="UP000809273"/>
    </source>
</evidence>
<evidence type="ECO:0000256" key="1">
    <source>
        <dbReference type="SAM" id="Phobius"/>
    </source>
</evidence>
<accession>A0A9D8KI29</accession>
<protein>
    <submittedName>
        <fullName evidence="2">Helix-hairpin-helix domain-containing protein</fullName>
    </submittedName>
</protein>
<dbReference type="SUPFAM" id="SSF47781">
    <property type="entry name" value="RuvA domain 2-like"/>
    <property type="match status" value="1"/>
</dbReference>
<keyword evidence="1" id="KW-0812">Transmembrane</keyword>
<keyword evidence="1" id="KW-0472">Membrane</keyword>
<dbReference type="AlphaFoldDB" id="A0A9D8KI29"/>
<proteinExistence type="predicted"/>
<dbReference type="PANTHER" id="PTHR21180">
    <property type="entry name" value="ENDONUCLEASE/EXONUCLEASE/PHOSPHATASE FAMILY DOMAIN-CONTAINING PROTEIN 1"/>
    <property type="match status" value="1"/>
</dbReference>
<dbReference type="InterPro" id="IPR051675">
    <property type="entry name" value="Endo/Exo/Phosphatase_dom_1"/>
</dbReference>
<reference evidence="2" key="1">
    <citation type="journal article" date="2021" name="Environ. Microbiol.">
        <title>Genomic characterization of three novel Desulfobacterota classes expand the metabolic and phylogenetic diversity of the phylum.</title>
        <authorList>
            <person name="Murphy C.L."/>
            <person name="Biggerstaff J."/>
            <person name="Eichhorn A."/>
            <person name="Ewing E."/>
            <person name="Shahan R."/>
            <person name="Soriano D."/>
            <person name="Stewart S."/>
            <person name="VanMol K."/>
            <person name="Walker R."/>
            <person name="Walters P."/>
            <person name="Elshahed M.S."/>
            <person name="Youssef N.H."/>
        </authorList>
    </citation>
    <scope>NUCLEOTIDE SEQUENCE</scope>
    <source>
        <strain evidence="2">Zod_Metabat.24</strain>
    </source>
</reference>
<reference evidence="2" key="2">
    <citation type="submission" date="2021-01" db="EMBL/GenBank/DDBJ databases">
        <authorList>
            <person name="Hahn C.R."/>
            <person name="Youssef N.H."/>
            <person name="Elshahed M."/>
        </authorList>
    </citation>
    <scope>NUCLEOTIDE SEQUENCE</scope>
    <source>
        <strain evidence="2">Zod_Metabat.24</strain>
    </source>
</reference>
<gene>
    <name evidence="2" type="ORF">JW984_16085</name>
</gene>
<name>A0A9D8KI29_9DELT</name>
<dbReference type="Proteomes" id="UP000809273">
    <property type="component" value="Unassembled WGS sequence"/>
</dbReference>
<comment type="caution">
    <text evidence="2">The sequence shown here is derived from an EMBL/GenBank/DDBJ whole genome shotgun (WGS) entry which is preliminary data.</text>
</comment>
<keyword evidence="1" id="KW-1133">Transmembrane helix</keyword>
<evidence type="ECO:0000313" key="2">
    <source>
        <dbReference type="EMBL" id="MBN1574718.1"/>
    </source>
</evidence>
<dbReference type="Pfam" id="PF12836">
    <property type="entry name" value="HHH_3"/>
    <property type="match status" value="1"/>
</dbReference>
<dbReference type="EMBL" id="JAFGIX010000086">
    <property type="protein sequence ID" value="MBN1574718.1"/>
    <property type="molecule type" value="Genomic_DNA"/>
</dbReference>